<evidence type="ECO:0000313" key="10">
    <source>
        <dbReference type="EMBL" id="OAN14056.1"/>
    </source>
</evidence>
<reference evidence="10 11" key="1">
    <citation type="submission" date="2016-03" db="EMBL/GenBank/DDBJ databases">
        <title>Photobacterium proteolyticum sp. nov. a protease producing bacterium isolated from ocean sediments of Laizhou Bay.</title>
        <authorList>
            <person name="Li Y."/>
        </authorList>
    </citation>
    <scope>NUCLEOTIDE SEQUENCE [LARGE SCALE GENOMIC DNA]</scope>
    <source>
        <strain evidence="10 11">R-40508</strain>
    </source>
</reference>
<dbReference type="OrthoDB" id="9806302at2"/>
<dbReference type="PANTHER" id="PTHR43823">
    <property type="entry name" value="SPORULATION PROTEIN YKVU"/>
    <property type="match status" value="1"/>
</dbReference>
<name>A0A178KAH1_9GAMM</name>
<feature type="transmembrane region" description="Helical" evidence="9">
    <location>
        <begin position="165"/>
        <end position="189"/>
    </location>
</feature>
<evidence type="ECO:0000256" key="6">
    <source>
        <dbReference type="ARBA" id="ARBA00022989"/>
    </source>
</evidence>
<keyword evidence="6 9" id="KW-1133">Transmembrane helix</keyword>
<evidence type="ECO:0000256" key="2">
    <source>
        <dbReference type="ARBA" id="ARBA00013489"/>
    </source>
</evidence>
<proteinExistence type="predicted"/>
<keyword evidence="11" id="KW-1185">Reference proteome</keyword>
<dbReference type="InterPro" id="IPR002528">
    <property type="entry name" value="MATE_fam"/>
</dbReference>
<dbReference type="GO" id="GO:0005886">
    <property type="term" value="C:plasma membrane"/>
    <property type="evidence" value="ECO:0007669"/>
    <property type="project" value="UniProtKB-SubCell"/>
</dbReference>
<comment type="subcellular location">
    <subcellularLocation>
        <location evidence="1">Cell inner membrane</location>
        <topology evidence="1">Multi-pass membrane protein</topology>
    </subcellularLocation>
</comment>
<evidence type="ECO:0000256" key="5">
    <source>
        <dbReference type="ARBA" id="ARBA00022692"/>
    </source>
</evidence>
<dbReference type="PANTHER" id="PTHR43823:SF3">
    <property type="entry name" value="MULTIDRUG EXPORT PROTEIN MEPA"/>
    <property type="match status" value="1"/>
</dbReference>
<dbReference type="Proteomes" id="UP000078503">
    <property type="component" value="Unassembled WGS sequence"/>
</dbReference>
<organism evidence="10 11">
    <name type="scientific">Photobacterium jeanii</name>
    <dbReference type="NCBI Taxonomy" id="858640"/>
    <lineage>
        <taxon>Bacteria</taxon>
        <taxon>Pseudomonadati</taxon>
        <taxon>Pseudomonadota</taxon>
        <taxon>Gammaproteobacteria</taxon>
        <taxon>Vibrionales</taxon>
        <taxon>Vibrionaceae</taxon>
        <taxon>Photobacterium</taxon>
    </lineage>
</organism>
<sequence length="450" mass="49537">MAKQTNRALEGAVLPTFFYYAIPSLLGLLAISTAGIVDGIFIGRFLGSSALAAVNLLIPYFTFMFALALMIAIGGSVLAGKYLGENKHVFAHRIFSQSLLTIISITTLAALLIHWFPTVLFHFLGAPLALHQDMSHYLNIMSLCLIIQLTGMVLYYFIRVDGQPVLGTIALMVGAGTNIALDALFLGYFKLDISWAAWATTLAQTLQCVIMLLFFTRPERRLQLTTKLLSAPRFLRALYNGSSEFINELSVGIVIFTVHWLLLRNVGAQGVAGFAIANYLLFIGMMTFYGIIDAVHVLISQNHGAKNKHRIRQIMAVATTTIMMISALLAMAAWSAPQFITALFLDDITSTASLQAQAYMQVIWPCFLFSGMNVLLSSYFTATQQPRQSATIALLRGLILPVGLLLGFSFAAPWHFLIALPVAEGLTLLFALNCYRIHSRTQHYTTNYAN</sequence>
<evidence type="ECO:0000256" key="7">
    <source>
        <dbReference type="ARBA" id="ARBA00023136"/>
    </source>
</evidence>
<keyword evidence="7 9" id="KW-0472">Membrane</keyword>
<evidence type="ECO:0000256" key="3">
    <source>
        <dbReference type="ARBA" id="ARBA00022448"/>
    </source>
</evidence>
<evidence type="ECO:0000256" key="8">
    <source>
        <dbReference type="ARBA" id="ARBA00030855"/>
    </source>
</evidence>
<evidence type="ECO:0000256" key="1">
    <source>
        <dbReference type="ARBA" id="ARBA00004429"/>
    </source>
</evidence>
<dbReference type="GO" id="GO:0042910">
    <property type="term" value="F:xenobiotic transmembrane transporter activity"/>
    <property type="evidence" value="ECO:0007669"/>
    <property type="project" value="InterPro"/>
</dbReference>
<dbReference type="InterPro" id="IPR048279">
    <property type="entry name" value="MdtK-like"/>
</dbReference>
<evidence type="ECO:0000256" key="9">
    <source>
        <dbReference type="SAM" id="Phobius"/>
    </source>
</evidence>
<keyword evidence="4" id="KW-1003">Cell membrane</keyword>
<feature type="transmembrane region" description="Helical" evidence="9">
    <location>
        <begin position="237"/>
        <end position="262"/>
    </location>
</feature>
<feature type="transmembrane region" description="Helical" evidence="9">
    <location>
        <begin position="416"/>
        <end position="435"/>
    </location>
</feature>
<dbReference type="AlphaFoldDB" id="A0A178KAH1"/>
<dbReference type="Pfam" id="PF01554">
    <property type="entry name" value="MatE"/>
    <property type="match status" value="2"/>
</dbReference>
<evidence type="ECO:0000256" key="4">
    <source>
        <dbReference type="ARBA" id="ARBA00022475"/>
    </source>
</evidence>
<keyword evidence="3" id="KW-0813">Transport</keyword>
<comment type="caution">
    <text evidence="10">The sequence shown here is derived from an EMBL/GenBank/DDBJ whole genome shotgun (WGS) entry which is preliminary data.</text>
</comment>
<accession>A0A178KAH1</accession>
<feature type="transmembrane region" description="Helical" evidence="9">
    <location>
        <begin position="195"/>
        <end position="216"/>
    </location>
</feature>
<feature type="transmembrane region" description="Helical" evidence="9">
    <location>
        <begin position="57"/>
        <end position="79"/>
    </location>
</feature>
<dbReference type="RefSeq" id="WP_068331495.1">
    <property type="nucleotide sequence ID" value="NZ_LVHF01000026.1"/>
</dbReference>
<gene>
    <name evidence="10" type="ORF">A3K86_12655</name>
</gene>
<feature type="transmembrane region" description="Helical" evidence="9">
    <location>
        <begin position="12"/>
        <end position="37"/>
    </location>
</feature>
<dbReference type="EMBL" id="LVHF01000026">
    <property type="protein sequence ID" value="OAN14056.1"/>
    <property type="molecule type" value="Genomic_DNA"/>
</dbReference>
<protein>
    <recommendedName>
        <fullName evidence="2">Multidrug resistance protein NorM</fullName>
    </recommendedName>
    <alternativeName>
        <fullName evidence="8">Na(+)/drug antiporter</fullName>
    </alternativeName>
</protein>
<dbReference type="GO" id="GO:0015297">
    <property type="term" value="F:antiporter activity"/>
    <property type="evidence" value="ECO:0007669"/>
    <property type="project" value="InterPro"/>
</dbReference>
<keyword evidence="5 9" id="KW-0812">Transmembrane</keyword>
<feature type="transmembrane region" description="Helical" evidence="9">
    <location>
        <begin position="137"/>
        <end position="158"/>
    </location>
</feature>
<dbReference type="InterPro" id="IPR051327">
    <property type="entry name" value="MATE_MepA_subfamily"/>
</dbReference>
<dbReference type="PIRSF" id="PIRSF006603">
    <property type="entry name" value="DinF"/>
    <property type="match status" value="1"/>
</dbReference>
<feature type="transmembrane region" description="Helical" evidence="9">
    <location>
        <begin position="99"/>
        <end position="117"/>
    </location>
</feature>
<evidence type="ECO:0000313" key="11">
    <source>
        <dbReference type="Proteomes" id="UP000078503"/>
    </source>
</evidence>
<feature type="transmembrane region" description="Helical" evidence="9">
    <location>
        <begin position="313"/>
        <end position="336"/>
    </location>
</feature>
<feature type="transmembrane region" description="Helical" evidence="9">
    <location>
        <begin position="268"/>
        <end position="292"/>
    </location>
</feature>
<feature type="transmembrane region" description="Helical" evidence="9">
    <location>
        <begin position="392"/>
        <end position="410"/>
    </location>
</feature>
<dbReference type="STRING" id="858640.A3K86_12655"/>
<feature type="transmembrane region" description="Helical" evidence="9">
    <location>
        <begin position="356"/>
        <end position="380"/>
    </location>
</feature>